<dbReference type="InterPro" id="IPR004274">
    <property type="entry name" value="FCP1_dom"/>
</dbReference>
<protein>
    <recommendedName>
        <fullName evidence="1">Mitochondrial import inner membrane translocase subunit TIM50</fullName>
    </recommendedName>
</protein>
<dbReference type="InterPro" id="IPR023214">
    <property type="entry name" value="HAD_sf"/>
</dbReference>
<comment type="subcellular location">
    <subcellularLocation>
        <location evidence="1">Mitochondrion inner membrane</location>
        <topology evidence="1">Single-pass membrane protein</topology>
    </subcellularLocation>
</comment>
<accession>A0A1J4MUJ5</accession>
<dbReference type="InterPro" id="IPR036412">
    <property type="entry name" value="HAD-like_sf"/>
</dbReference>
<keyword evidence="1" id="KW-0809">Transit peptide</keyword>
<feature type="domain" description="FCP1 homology" evidence="3">
    <location>
        <begin position="233"/>
        <end position="374"/>
    </location>
</feature>
<evidence type="ECO:0000256" key="2">
    <source>
        <dbReference type="SAM" id="MobiDB-lite"/>
    </source>
</evidence>
<evidence type="ECO:0000259" key="3">
    <source>
        <dbReference type="PROSITE" id="PS50969"/>
    </source>
</evidence>
<evidence type="ECO:0000313" key="5">
    <source>
        <dbReference type="Proteomes" id="UP000186804"/>
    </source>
</evidence>
<dbReference type="GeneID" id="92366257"/>
<dbReference type="PANTHER" id="PTHR12210">
    <property type="entry name" value="DULLARD PROTEIN PHOSPHATASE"/>
    <property type="match status" value="1"/>
</dbReference>
<keyword evidence="1" id="KW-0496">Mitochondrion</keyword>
<proteinExistence type="inferred from homology"/>
<dbReference type="AlphaFoldDB" id="A0A1J4MUJ5"/>
<dbReference type="PROSITE" id="PS50969">
    <property type="entry name" value="FCP1"/>
    <property type="match status" value="1"/>
</dbReference>
<reference evidence="4 5" key="1">
    <citation type="submission" date="2016-10" db="EMBL/GenBank/DDBJ databases">
        <title>Reductive evolution of mitochondrial metabolism and differential evolution of invasion-related proteins in Cryptosporidium.</title>
        <authorList>
            <person name="Liu S."/>
            <person name="Roellig D.M."/>
            <person name="Guo Y."/>
            <person name="Li N."/>
            <person name="Frace M.A."/>
            <person name="Tang K."/>
            <person name="Zhang L."/>
            <person name="Feng Y."/>
            <person name="Xiao L."/>
        </authorList>
    </citation>
    <scope>NUCLEOTIDE SEQUENCE [LARGE SCALE GENOMIC DNA]</scope>
    <source>
        <strain evidence="4">30847</strain>
    </source>
</reference>
<dbReference type="GO" id="GO:0005744">
    <property type="term" value="C:TIM23 mitochondrial import inner membrane translocase complex"/>
    <property type="evidence" value="ECO:0007669"/>
    <property type="project" value="UniProtKB-UniRule"/>
</dbReference>
<keyword evidence="1" id="KW-0813">Transport</keyword>
<dbReference type="RefSeq" id="XP_067068937.1">
    <property type="nucleotide sequence ID" value="XM_067212303.1"/>
</dbReference>
<gene>
    <name evidence="4" type="ORF">cand_020730</name>
</gene>
<keyword evidence="1" id="KW-0811">Translocation</keyword>
<evidence type="ECO:0000313" key="4">
    <source>
        <dbReference type="EMBL" id="OII77091.1"/>
    </source>
</evidence>
<dbReference type="SMART" id="SM00577">
    <property type="entry name" value="CPDc"/>
    <property type="match status" value="1"/>
</dbReference>
<dbReference type="Proteomes" id="UP000186804">
    <property type="component" value="Unassembled WGS sequence"/>
</dbReference>
<dbReference type="Gene3D" id="3.40.50.1000">
    <property type="entry name" value="HAD superfamily/HAD-like"/>
    <property type="match status" value="1"/>
</dbReference>
<comment type="similarity">
    <text evidence="1">Belongs to the TIM50 family.</text>
</comment>
<keyword evidence="5" id="KW-1185">Reference proteome</keyword>
<dbReference type="GO" id="GO:0015031">
    <property type="term" value="P:protein transport"/>
    <property type="evidence" value="ECO:0007669"/>
    <property type="project" value="UniProtKB-KW"/>
</dbReference>
<sequence length="427" mass="49612">MNILSDGGRVYKFVKFPLGRFMYSTHRKLMYHTIFRNAIYLTTKQFCLCLNDYNKKCLENRITHLYSNYKLQGNSYICGITDTEELDKKYIKIDLNTTKLSTSREDMLRNHDNLTVSIKDKSSGKDNPLEMETEENRHQSLNKDQKPTTYSSAQFLIYAGGLATILFLLLIDVDSSSTERKVKSMKLKSWKRILDSFEDFNDWTYDWIIDNIINKIFPLSNEPLLPEFEDLGYPENLPTLVLDLDKLICKLSHNRKNGWGIVKRPGADRLFKELMHYYEIVIWSDEIFPIPQDTVNKWNLPVIGVLDRTQCTRKRGKIIKDLSRLGRDLNRVLLIDHDSNAASMQPNNAVILSSYDGDPNDRELEYLINFLKAAAVQPNNLQDFLNKYGGGDKDIGLRYKLEKTEIERRSQARRPLGKFFSSKGINT</sequence>
<comment type="subunit">
    <text evidence="1">Component of the TIM23 complex.</text>
</comment>
<dbReference type="Pfam" id="PF03031">
    <property type="entry name" value="NIF"/>
    <property type="match status" value="1"/>
</dbReference>
<dbReference type="EMBL" id="LRBS01000045">
    <property type="protein sequence ID" value="OII77091.1"/>
    <property type="molecule type" value="Genomic_DNA"/>
</dbReference>
<comment type="caution">
    <text evidence="4">The sequence shown here is derived from an EMBL/GenBank/DDBJ whole genome shotgun (WGS) entry which is preliminary data.</text>
</comment>
<evidence type="ECO:0000256" key="1">
    <source>
        <dbReference type="RuleBase" id="RU365079"/>
    </source>
</evidence>
<dbReference type="InterPro" id="IPR050365">
    <property type="entry name" value="TIM50"/>
</dbReference>
<feature type="region of interest" description="Disordered" evidence="2">
    <location>
        <begin position="118"/>
        <end position="146"/>
    </location>
</feature>
<comment type="function">
    <text evidence="1">Essential component of the TIM23 complex, a complex that mediates the translocation of transit peptide-containing proteins across the mitochondrial inner membrane.</text>
</comment>
<name>A0A1J4MUJ5_9CRYT</name>
<organism evidence="4 5">
    <name type="scientific">Cryptosporidium andersoni</name>
    <dbReference type="NCBI Taxonomy" id="117008"/>
    <lineage>
        <taxon>Eukaryota</taxon>
        <taxon>Sar</taxon>
        <taxon>Alveolata</taxon>
        <taxon>Apicomplexa</taxon>
        <taxon>Conoidasida</taxon>
        <taxon>Coccidia</taxon>
        <taxon>Eucoccidiorida</taxon>
        <taxon>Eimeriorina</taxon>
        <taxon>Cryptosporidiidae</taxon>
        <taxon>Cryptosporidium</taxon>
    </lineage>
</organism>
<dbReference type="VEuPathDB" id="CryptoDB:cand_020730"/>
<keyword evidence="1" id="KW-0653">Protein transport</keyword>
<dbReference type="SUPFAM" id="SSF56784">
    <property type="entry name" value="HAD-like"/>
    <property type="match status" value="1"/>
</dbReference>
<dbReference type="OrthoDB" id="445750at2759"/>